<evidence type="ECO:0000313" key="1">
    <source>
        <dbReference type="EMBL" id="CCE85192.1"/>
    </source>
</evidence>
<dbReference type="AlphaFoldDB" id="G8Y3C4"/>
<gene>
    <name evidence="1" type="primary">Piso0_004774</name>
    <name evidence="1" type="ORF">GNLVRS01_PISO0M00694g</name>
</gene>
<accession>G8Y3C4</accession>
<sequence length="179" mass="19855">MDNAFFRRQSTDDCARYCSTPCFSCHFTARTRLRCHCSESARLSCCPLPPKAPFPPCPGSRQHSPTTQDFPPANNDISIARHCCNMRLLVMFRTEDGSGVSFARDGGVSLWVPCPRLTHIRSAKPDSSLLDSRAAPAPRSASWLHVPICFSTQEFHSQHFFLHKEKSSTASKGLRPAGS</sequence>
<dbReference type="EMBL" id="FO082047">
    <property type="protein sequence ID" value="CCE85192.1"/>
    <property type="molecule type" value="Genomic_DNA"/>
</dbReference>
<evidence type="ECO:0000313" key="2">
    <source>
        <dbReference type="Proteomes" id="UP000005222"/>
    </source>
</evidence>
<dbReference type="HOGENOM" id="CLU_1504011_0_0_1"/>
<proteinExistence type="predicted"/>
<organism evidence="1 2">
    <name type="scientific">Pichia sorbitophila (strain ATCC MYA-4447 / BCRC 22081 / CBS 7064 / NBRC 10061 / NRRL Y-12695)</name>
    <name type="common">Hybrid yeast</name>
    <dbReference type="NCBI Taxonomy" id="559304"/>
    <lineage>
        <taxon>Eukaryota</taxon>
        <taxon>Fungi</taxon>
        <taxon>Dikarya</taxon>
        <taxon>Ascomycota</taxon>
        <taxon>Saccharomycotina</taxon>
        <taxon>Pichiomycetes</taxon>
        <taxon>Debaryomycetaceae</taxon>
        <taxon>Millerozyma</taxon>
    </lineage>
</organism>
<name>G8Y3C4_PICSO</name>
<dbReference type="Proteomes" id="UP000005222">
    <property type="component" value="Chromosome M"/>
</dbReference>
<protein>
    <submittedName>
        <fullName evidence="1">Piso0_004774 protein</fullName>
    </submittedName>
</protein>
<dbReference type="InParanoid" id="G8Y3C4"/>
<keyword evidence="2" id="KW-1185">Reference proteome</keyword>
<reference evidence="1 2" key="1">
    <citation type="journal article" date="2012" name="G3 (Bethesda)">
        <title>Pichia sorbitophila, an interspecies yeast hybrid reveals early steps of genome resolution following polyploidization.</title>
        <authorList>
            <person name="Leh Louis V."/>
            <person name="Despons L."/>
            <person name="Friedrich A."/>
            <person name="Martin T."/>
            <person name="Durrens P."/>
            <person name="Casaregola S."/>
            <person name="Neuveglise C."/>
            <person name="Fairhead C."/>
            <person name="Marck C."/>
            <person name="Cruz J.A."/>
            <person name="Straub M.L."/>
            <person name="Kugler V."/>
            <person name="Sacerdot C."/>
            <person name="Uzunov Z."/>
            <person name="Thierry A."/>
            <person name="Weiss S."/>
            <person name="Bleykasten C."/>
            <person name="De Montigny J."/>
            <person name="Jacques N."/>
            <person name="Jung P."/>
            <person name="Lemaire M."/>
            <person name="Mallet S."/>
            <person name="Morel G."/>
            <person name="Richard G.F."/>
            <person name="Sarkar A."/>
            <person name="Savel G."/>
            <person name="Schacherer J."/>
            <person name="Seret M.L."/>
            <person name="Talla E."/>
            <person name="Samson G."/>
            <person name="Jubin C."/>
            <person name="Poulain J."/>
            <person name="Vacherie B."/>
            <person name="Barbe V."/>
            <person name="Pelletier E."/>
            <person name="Sherman D.J."/>
            <person name="Westhof E."/>
            <person name="Weissenbach J."/>
            <person name="Baret P.V."/>
            <person name="Wincker P."/>
            <person name="Gaillardin C."/>
            <person name="Dujon B."/>
            <person name="Souciet J.L."/>
        </authorList>
    </citation>
    <scope>NUCLEOTIDE SEQUENCE [LARGE SCALE GENOMIC DNA]</scope>
    <source>
        <strain evidence="2">ATCC MYA-4447 / BCRC 22081 / CBS 7064 / NBRC 10061 / NRRL Y-12695</strain>
    </source>
</reference>